<reference evidence="1" key="1">
    <citation type="journal article" date="2023" name="Insect Mol. Biol.">
        <title>Genome sequencing provides insights into the evolution of gene families encoding plant cell wall-degrading enzymes in longhorned beetles.</title>
        <authorList>
            <person name="Shin N.R."/>
            <person name="Okamura Y."/>
            <person name="Kirsch R."/>
            <person name="Pauchet Y."/>
        </authorList>
    </citation>
    <scope>NUCLEOTIDE SEQUENCE</scope>
    <source>
        <strain evidence="1">RBIC_L_NR</strain>
    </source>
</reference>
<evidence type="ECO:0000313" key="2">
    <source>
        <dbReference type="Proteomes" id="UP001162156"/>
    </source>
</evidence>
<dbReference type="PANTHER" id="PTHR47272:SF2">
    <property type="entry name" value="PIGGYBAC TRANSPOSABLE ELEMENT-DERIVED PROTEIN 3-LIKE"/>
    <property type="match status" value="1"/>
</dbReference>
<proteinExistence type="predicted"/>
<protein>
    <submittedName>
        <fullName evidence="1">Uncharacterized protein</fullName>
    </submittedName>
</protein>
<accession>A0AAV8WTC9</accession>
<evidence type="ECO:0000313" key="1">
    <source>
        <dbReference type="EMBL" id="KAJ8929021.1"/>
    </source>
</evidence>
<name>A0AAV8WTC9_9CUCU</name>
<dbReference type="PANTHER" id="PTHR47272">
    <property type="entry name" value="DDE_TNP_1_7 DOMAIN-CONTAINING PROTEIN"/>
    <property type="match status" value="1"/>
</dbReference>
<gene>
    <name evidence="1" type="ORF">NQ314_018332</name>
</gene>
<comment type="caution">
    <text evidence="1">The sequence shown here is derived from an EMBL/GenBank/DDBJ whole genome shotgun (WGS) entry which is preliminary data.</text>
</comment>
<sequence>MQSKESTLHSHISLSIDEQMISFTGNFSLRKCVKNKSKPVRLKNSVLATPPGIGKPESVNHGSTIFLDTYFRFCPLCGHLKEEEIHTIGTIMMKKIPAPAKNKMRSDKDQMKMGRDTFQENWTTCNHILPKMYYGINMAIRGITLNDRMISYYRMSQRTKIGPFVLFSIELISQLLILG</sequence>
<organism evidence="1 2">
    <name type="scientific">Rhamnusium bicolor</name>
    <dbReference type="NCBI Taxonomy" id="1586634"/>
    <lineage>
        <taxon>Eukaryota</taxon>
        <taxon>Metazoa</taxon>
        <taxon>Ecdysozoa</taxon>
        <taxon>Arthropoda</taxon>
        <taxon>Hexapoda</taxon>
        <taxon>Insecta</taxon>
        <taxon>Pterygota</taxon>
        <taxon>Neoptera</taxon>
        <taxon>Endopterygota</taxon>
        <taxon>Coleoptera</taxon>
        <taxon>Polyphaga</taxon>
        <taxon>Cucujiformia</taxon>
        <taxon>Chrysomeloidea</taxon>
        <taxon>Cerambycidae</taxon>
        <taxon>Lepturinae</taxon>
        <taxon>Rhagiini</taxon>
        <taxon>Rhamnusium</taxon>
    </lineage>
</organism>
<keyword evidence="2" id="KW-1185">Reference proteome</keyword>
<dbReference type="EMBL" id="JANEYF010005151">
    <property type="protein sequence ID" value="KAJ8929021.1"/>
    <property type="molecule type" value="Genomic_DNA"/>
</dbReference>
<dbReference type="AlphaFoldDB" id="A0AAV8WTC9"/>
<dbReference type="Proteomes" id="UP001162156">
    <property type="component" value="Unassembled WGS sequence"/>
</dbReference>